<organism evidence="1">
    <name type="scientific">Tanacetum cinerariifolium</name>
    <name type="common">Dalmatian daisy</name>
    <name type="synonym">Chrysanthemum cinerariifolium</name>
    <dbReference type="NCBI Taxonomy" id="118510"/>
    <lineage>
        <taxon>Eukaryota</taxon>
        <taxon>Viridiplantae</taxon>
        <taxon>Streptophyta</taxon>
        <taxon>Embryophyta</taxon>
        <taxon>Tracheophyta</taxon>
        <taxon>Spermatophyta</taxon>
        <taxon>Magnoliopsida</taxon>
        <taxon>eudicotyledons</taxon>
        <taxon>Gunneridae</taxon>
        <taxon>Pentapetalae</taxon>
        <taxon>asterids</taxon>
        <taxon>campanulids</taxon>
        <taxon>Asterales</taxon>
        <taxon>Asteraceae</taxon>
        <taxon>Asteroideae</taxon>
        <taxon>Anthemideae</taxon>
        <taxon>Anthemidinae</taxon>
        <taxon>Tanacetum</taxon>
    </lineage>
</organism>
<proteinExistence type="predicted"/>
<protein>
    <submittedName>
        <fullName evidence="1">Uncharacterized protein</fullName>
    </submittedName>
</protein>
<evidence type="ECO:0000313" key="1">
    <source>
        <dbReference type="EMBL" id="GEU49959.1"/>
    </source>
</evidence>
<dbReference type="EMBL" id="BKCJ010002643">
    <property type="protein sequence ID" value="GEU49959.1"/>
    <property type="molecule type" value="Genomic_DNA"/>
</dbReference>
<dbReference type="AlphaFoldDB" id="A0A6L2KLW7"/>
<accession>A0A6L2KLW7</accession>
<reference evidence="1" key="1">
    <citation type="journal article" date="2019" name="Sci. Rep.">
        <title>Draft genome of Tanacetum cinerariifolium, the natural source of mosquito coil.</title>
        <authorList>
            <person name="Yamashiro T."/>
            <person name="Shiraishi A."/>
            <person name="Satake H."/>
            <person name="Nakayama K."/>
        </authorList>
    </citation>
    <scope>NUCLEOTIDE SEQUENCE</scope>
</reference>
<gene>
    <name evidence="1" type="ORF">Tci_021937</name>
</gene>
<name>A0A6L2KLW7_TANCI</name>
<sequence length="131" mass="15158">MVLQRDHVLLRLQTYEDPLEELLLALLRGGLPDEDSNLRSRVSVEKLPRRDYWPLPYLLMRLLALTLPLEKTAGPLPYLLRRLLALTLPPKETADLYLTSGEDYWPLPYLLRRPLALTLPLEKIDGPYLTS</sequence>
<comment type="caution">
    <text evidence="1">The sequence shown here is derived from an EMBL/GenBank/DDBJ whole genome shotgun (WGS) entry which is preliminary data.</text>
</comment>